<dbReference type="InterPro" id="IPR026960">
    <property type="entry name" value="RVT-Znf"/>
</dbReference>
<dbReference type="Proteomes" id="UP001234989">
    <property type="component" value="Chromosome 7"/>
</dbReference>
<accession>A0AAF0U1S9</accession>
<protein>
    <recommendedName>
        <fullName evidence="1">Reverse transcriptase zinc-binding domain-containing protein</fullName>
    </recommendedName>
</protein>
<dbReference type="PANTHER" id="PTHR36617">
    <property type="entry name" value="PROTEIN, PUTATIVE-RELATED"/>
    <property type="match status" value="1"/>
</dbReference>
<name>A0AAF0U1S9_SOLVR</name>
<evidence type="ECO:0000313" key="2">
    <source>
        <dbReference type="EMBL" id="WMV37686.1"/>
    </source>
</evidence>
<gene>
    <name evidence="2" type="ORF">MTR67_031071</name>
</gene>
<dbReference type="PANTHER" id="PTHR36617:SF16">
    <property type="entry name" value="OS04G0516500 PROTEIN"/>
    <property type="match status" value="1"/>
</dbReference>
<proteinExistence type="predicted"/>
<feature type="domain" description="Reverse transcriptase zinc-binding" evidence="1">
    <location>
        <begin position="26"/>
        <end position="109"/>
    </location>
</feature>
<sequence length="127" mass="15004">MVINDFNGTTNAPDRPVWKLHSKGTFTVKSCYWWRNTGQLQIRNWPWKLIWKAKVPLKVSCFVWLVCRKACLTYEVLQRRGRQICSRCFMCDQDAEINSHLFLHCKTAAKERVLVYTWSELGGSQNY</sequence>
<reference evidence="2" key="1">
    <citation type="submission" date="2023-08" db="EMBL/GenBank/DDBJ databases">
        <title>A de novo genome assembly of Solanum verrucosum Schlechtendal, a Mexican diploid species geographically isolated from the other diploid A-genome species in potato relatives.</title>
        <authorList>
            <person name="Hosaka K."/>
        </authorList>
    </citation>
    <scope>NUCLEOTIDE SEQUENCE</scope>
    <source>
        <tissue evidence="2">Young leaves</tissue>
    </source>
</reference>
<keyword evidence="3" id="KW-1185">Reference proteome</keyword>
<dbReference type="AlphaFoldDB" id="A0AAF0U1S9"/>
<organism evidence="2 3">
    <name type="scientific">Solanum verrucosum</name>
    <dbReference type="NCBI Taxonomy" id="315347"/>
    <lineage>
        <taxon>Eukaryota</taxon>
        <taxon>Viridiplantae</taxon>
        <taxon>Streptophyta</taxon>
        <taxon>Embryophyta</taxon>
        <taxon>Tracheophyta</taxon>
        <taxon>Spermatophyta</taxon>
        <taxon>Magnoliopsida</taxon>
        <taxon>eudicotyledons</taxon>
        <taxon>Gunneridae</taxon>
        <taxon>Pentapetalae</taxon>
        <taxon>asterids</taxon>
        <taxon>lamiids</taxon>
        <taxon>Solanales</taxon>
        <taxon>Solanaceae</taxon>
        <taxon>Solanoideae</taxon>
        <taxon>Solaneae</taxon>
        <taxon>Solanum</taxon>
    </lineage>
</organism>
<dbReference type="EMBL" id="CP133618">
    <property type="protein sequence ID" value="WMV37686.1"/>
    <property type="molecule type" value="Genomic_DNA"/>
</dbReference>
<dbReference type="Pfam" id="PF13966">
    <property type="entry name" value="zf-RVT"/>
    <property type="match status" value="1"/>
</dbReference>
<evidence type="ECO:0000313" key="3">
    <source>
        <dbReference type="Proteomes" id="UP001234989"/>
    </source>
</evidence>
<evidence type="ECO:0000259" key="1">
    <source>
        <dbReference type="Pfam" id="PF13966"/>
    </source>
</evidence>